<feature type="non-terminal residue" evidence="1">
    <location>
        <position position="257"/>
    </location>
</feature>
<dbReference type="EMBL" id="UINC01026251">
    <property type="protein sequence ID" value="SVB03362.1"/>
    <property type="molecule type" value="Genomic_DNA"/>
</dbReference>
<proteinExistence type="predicted"/>
<sequence length="257" mass="28621">MFFLTVSLYCQSGSWQAGTAHTLPEGRWEIGLFQPIRWGQSESRELSFYKLSSLLMPNITIKQRWSKSEALVLSTAHTILYPTPLLKKLQSPLGKEVGAPNMFALISPEFEIPSMIILNNTVVATWPLEKGRALTGKAGLAISLGGGNLATESSIDLPLVYHRLAVLYNGWSLRLGMDLNGGIDKNLSYLVDGDLFLIPGIKGNVSFEHKGMLTWKRSPRFCVSLGYKFIYGVYPDGYPNENISRAHILPLFDLQWA</sequence>
<gene>
    <name evidence="1" type="ORF">METZ01_LOCUS156216</name>
</gene>
<reference evidence="1" key="1">
    <citation type="submission" date="2018-05" db="EMBL/GenBank/DDBJ databases">
        <authorList>
            <person name="Lanie J.A."/>
            <person name="Ng W.-L."/>
            <person name="Kazmierczak K.M."/>
            <person name="Andrzejewski T.M."/>
            <person name="Davidsen T.M."/>
            <person name="Wayne K.J."/>
            <person name="Tettelin H."/>
            <person name="Glass J.I."/>
            <person name="Rusch D."/>
            <person name="Podicherti R."/>
            <person name="Tsui H.-C.T."/>
            <person name="Winkler M.E."/>
        </authorList>
    </citation>
    <scope>NUCLEOTIDE SEQUENCE</scope>
</reference>
<name>A0A382AQJ7_9ZZZZ</name>
<protein>
    <submittedName>
        <fullName evidence="1">Uncharacterized protein</fullName>
    </submittedName>
</protein>
<organism evidence="1">
    <name type="scientific">marine metagenome</name>
    <dbReference type="NCBI Taxonomy" id="408172"/>
    <lineage>
        <taxon>unclassified sequences</taxon>
        <taxon>metagenomes</taxon>
        <taxon>ecological metagenomes</taxon>
    </lineage>
</organism>
<dbReference type="AlphaFoldDB" id="A0A382AQJ7"/>
<accession>A0A382AQJ7</accession>
<evidence type="ECO:0000313" key="1">
    <source>
        <dbReference type="EMBL" id="SVB03362.1"/>
    </source>
</evidence>